<dbReference type="PROSITE" id="PS50005">
    <property type="entry name" value="TPR"/>
    <property type="match status" value="1"/>
</dbReference>
<dbReference type="EMBL" id="HE575321">
    <property type="protein sequence ID" value="CCC92218.1"/>
    <property type="molecule type" value="Genomic_DNA"/>
</dbReference>
<keyword evidence="3" id="KW-1133">Transmembrane helix</keyword>
<dbReference type="InterPro" id="IPR013961">
    <property type="entry name" value="RAI1"/>
</dbReference>
<feature type="region of interest" description="Disordered" evidence="2">
    <location>
        <begin position="599"/>
        <end position="631"/>
    </location>
</feature>
<protein>
    <recommendedName>
        <fullName evidence="4">RAI1-like domain-containing protein</fullName>
    </recommendedName>
</protein>
<dbReference type="PANTHER" id="PTHR15000">
    <property type="entry name" value="ERYTHROID DIFFERENTIATION-RELATED FACTOR 1"/>
    <property type="match status" value="1"/>
</dbReference>
<dbReference type="PANTHER" id="PTHR15000:SF1">
    <property type="entry name" value="ERYTHROID DIFFERENTIATION-RELATED FACTOR 1"/>
    <property type="match status" value="1"/>
</dbReference>
<dbReference type="Pfam" id="PF08652">
    <property type="entry name" value="RAI1"/>
    <property type="match status" value="1"/>
</dbReference>
<organism evidence="5">
    <name type="scientific">Trypanosoma congolense (strain IL3000)</name>
    <dbReference type="NCBI Taxonomy" id="1068625"/>
    <lineage>
        <taxon>Eukaryota</taxon>
        <taxon>Discoba</taxon>
        <taxon>Euglenozoa</taxon>
        <taxon>Kinetoplastea</taxon>
        <taxon>Metakinetoplastina</taxon>
        <taxon>Trypanosomatida</taxon>
        <taxon>Trypanosomatidae</taxon>
        <taxon>Trypanosoma</taxon>
        <taxon>Nannomonas</taxon>
    </lineage>
</organism>
<dbReference type="VEuPathDB" id="TriTrypDB:TcIL3000_8_4390"/>
<proteinExistence type="predicted"/>
<keyword evidence="1" id="KW-0802">TPR repeat</keyword>
<evidence type="ECO:0000256" key="2">
    <source>
        <dbReference type="SAM" id="MobiDB-lite"/>
    </source>
</evidence>
<evidence type="ECO:0000256" key="3">
    <source>
        <dbReference type="SAM" id="Phobius"/>
    </source>
</evidence>
<dbReference type="InterPro" id="IPR019734">
    <property type="entry name" value="TPR_rpt"/>
</dbReference>
<name>G0US56_TRYCI</name>
<accession>G0US56</accession>
<feature type="repeat" description="TPR" evidence="1">
    <location>
        <begin position="951"/>
        <end position="984"/>
    </location>
</feature>
<sequence>MLTEVIELRATCAPVLRLRLLDLSDAVTLFLYFSSFLLFFFLIIFLLISALRSNDPMPSVQSGTLSGGAKDTVESKNGIPLSVKTSDRECCDTGDAFRPSRRKLHRQAVKKFNDKRKHQESKRLAEERDEKLLAVVDRSGELPYKTGCHSAHVSATPIVRKVDDYEHSGDASHRCAWGHPVLGKWDFDFFFRTVPSELLRTCNGVSDVEGPLQQRPMQEAAPVPALTSSNVQSDEEQPLVLLENSRERLLRGTMPLKAGGQSGVLRGSFVRRVEGVPSIPMHMPLEPGTDLDKPTCNYLTPDPTYNIHQYVPGFGRDELAAKRSLLSCAVREWRNGGDKVLVLSTGEALRSVFEATYNDDRTLALQVRRVGPTLLVDSHSEQVVRAGVQDMRMKSLLAKALYRILEGSTSQCDLANGGVVNPGNQGVVTMPMHRIGSAALTRRVRELSRYSHILHWEIGTMDALVGADTPVVLDVRSNMEHVLCLRDTSVAKTPKQLQRDVLNSWFEATLANVPNVGVYVHHDGIIEGCEVVKTQEILGLVEGRMAATAMNFTTSVLQWLVKQCRRDGATYAVIQNYESGALEIYECFNDEELERFLPEDGTSTEDGRHASATEASRTQAEEDGRQQEEENERLNWGLATMCFRMGMHLKDSVEKAPDAMSLLLRSFLVYLMQRKRMDEACPHICEILKVLPELVGLVIRNKKANLESEGGVIQLPEICREVFITCGRFGTRLHEVAFDESLHVPIRRSFLQCLLPCSAAVCVCVARAAEQFHEERSTYLRQKAESGKCSNVHIHGLIAKGLLQMVVEGLLRLENMISVLESGMEIMHCAPVYEMVKENALIDTKTDIMDVAPLVRALREFYADIALLAMSDPTPFTANILVELSHHIKARGEARNRAADVPTPVGASASGESVLAWMSTITYDVVSLSYTALRFLTKVGVQSKRILAKTAQVYYHVGHHYLLTDRYTKALDSLHRAQSLFKGTEDGEVKGIFGEHCASSAGVKLEDVRYSLGETFLRMANLKLRLTPASCTLTPQQPLAMGDARPLSPEEDSFYRQAVDHFEHCGARDKLAFVFRMYACRQISHIISCGHQADSSKGRSIYSLLKRADELQPCPLLRWEVLRLFGCVAPHGALQRWAEELYREWGGCAASSGAEMVKELTPVIHPLEYGLQMALVAVGCAELKRNAKEHRSMGFTRSWAAYLGIVLNSAQERSGNEQEMLKQSLALWKAPCVHEWVYHIAMLIAIRGTGSALRLATGSKATPMKTFLKQLCSIKEKFEEQREVSSAGACDGGCYCSREIASLVRALETVAAW</sequence>
<evidence type="ECO:0000313" key="5">
    <source>
        <dbReference type="EMBL" id="CCC92218.1"/>
    </source>
</evidence>
<dbReference type="GO" id="GO:0045893">
    <property type="term" value="P:positive regulation of DNA-templated transcription"/>
    <property type="evidence" value="ECO:0007669"/>
    <property type="project" value="TreeGrafter"/>
</dbReference>
<feature type="transmembrane region" description="Helical" evidence="3">
    <location>
        <begin position="29"/>
        <end position="51"/>
    </location>
</feature>
<feature type="compositionally biased region" description="Basic and acidic residues" evidence="2">
    <location>
        <begin position="619"/>
        <end position="628"/>
    </location>
</feature>
<keyword evidence="3" id="KW-0472">Membrane</keyword>
<feature type="domain" description="RAI1-like" evidence="4">
    <location>
        <begin position="442"/>
        <end position="600"/>
    </location>
</feature>
<gene>
    <name evidence="5" type="ORF">TCIL3000_8_4390</name>
</gene>
<evidence type="ECO:0000259" key="4">
    <source>
        <dbReference type="Pfam" id="PF08652"/>
    </source>
</evidence>
<keyword evidence="3" id="KW-0812">Transmembrane</keyword>
<reference evidence="5" key="1">
    <citation type="journal article" date="2012" name="Proc. Natl. Acad. Sci. U.S.A.">
        <title>Antigenic diversity is generated by distinct evolutionary mechanisms in African trypanosome species.</title>
        <authorList>
            <person name="Jackson A.P."/>
            <person name="Berry A."/>
            <person name="Aslett M."/>
            <person name="Allison H.C."/>
            <person name="Burton P."/>
            <person name="Vavrova-Anderson J."/>
            <person name="Brown R."/>
            <person name="Browne H."/>
            <person name="Corton N."/>
            <person name="Hauser H."/>
            <person name="Gamble J."/>
            <person name="Gilderthorp R."/>
            <person name="Marcello L."/>
            <person name="McQuillan J."/>
            <person name="Otto T.D."/>
            <person name="Quail M.A."/>
            <person name="Sanders M.J."/>
            <person name="van Tonder A."/>
            <person name="Ginger M.L."/>
            <person name="Field M.C."/>
            <person name="Barry J.D."/>
            <person name="Hertz-Fowler C."/>
            <person name="Berriman M."/>
        </authorList>
    </citation>
    <scope>NUCLEOTIDE SEQUENCE</scope>
    <source>
        <strain evidence="5">IL3000</strain>
    </source>
</reference>
<evidence type="ECO:0000256" key="1">
    <source>
        <dbReference type="PROSITE-ProRule" id="PRU00339"/>
    </source>
</evidence>